<dbReference type="InterPro" id="IPR023366">
    <property type="entry name" value="ATP_synth_asu-like_sf"/>
</dbReference>
<sequence>MFTGLIEEVGTILDLKSNGDSMVLTIGCKHVLQDAAVGDSIAIDGICLTVTELHENAFVADAIPETVERTHLPTIRLGAKVNLERAMAMGDRLGGHLVQGHVDGTAKLIEKKARGTEVLFRFQIEPSFTRYMIEKGSITINGISLTLVEATETTFAVSIIPHTLEVTNMGQLSIGDSVNIECDLLGKYIAKLISKTEPIPTSFSVEQMQ</sequence>
<organism evidence="13 14">
    <name type="scientific">Seinonella peptonophila</name>
    <dbReference type="NCBI Taxonomy" id="112248"/>
    <lineage>
        <taxon>Bacteria</taxon>
        <taxon>Bacillati</taxon>
        <taxon>Bacillota</taxon>
        <taxon>Bacilli</taxon>
        <taxon>Bacillales</taxon>
        <taxon>Thermoactinomycetaceae</taxon>
        <taxon>Seinonella</taxon>
    </lineage>
</organism>
<keyword evidence="14" id="KW-1185">Reference proteome</keyword>
<proteinExistence type="predicted"/>
<evidence type="ECO:0000313" key="13">
    <source>
        <dbReference type="EMBL" id="SHF12651.1"/>
    </source>
</evidence>
<feature type="domain" description="Lumazine-binding" evidence="12">
    <location>
        <begin position="97"/>
        <end position="193"/>
    </location>
</feature>
<dbReference type="GO" id="GO:0009231">
    <property type="term" value="P:riboflavin biosynthetic process"/>
    <property type="evidence" value="ECO:0007669"/>
    <property type="project" value="UniProtKB-KW"/>
</dbReference>
<dbReference type="PANTHER" id="PTHR21098:SF12">
    <property type="entry name" value="RIBOFLAVIN SYNTHASE"/>
    <property type="match status" value="1"/>
</dbReference>
<dbReference type="NCBIfam" id="TIGR00187">
    <property type="entry name" value="ribE"/>
    <property type="match status" value="1"/>
</dbReference>
<evidence type="ECO:0000256" key="6">
    <source>
        <dbReference type="ARBA" id="ARBA00013950"/>
    </source>
</evidence>
<evidence type="ECO:0000256" key="3">
    <source>
        <dbReference type="ARBA" id="ARBA00004887"/>
    </source>
</evidence>
<name>A0A1M4Z3P1_9BACL</name>
<dbReference type="EC" id="2.5.1.9" evidence="5 10"/>
<evidence type="ECO:0000256" key="11">
    <source>
        <dbReference type="PROSITE-ProRule" id="PRU00524"/>
    </source>
</evidence>
<evidence type="ECO:0000256" key="2">
    <source>
        <dbReference type="ARBA" id="ARBA00002803"/>
    </source>
</evidence>
<evidence type="ECO:0000259" key="12">
    <source>
        <dbReference type="PROSITE" id="PS51177"/>
    </source>
</evidence>
<keyword evidence="7" id="KW-0686">Riboflavin biosynthesis</keyword>
<dbReference type="EMBL" id="FQVL01000008">
    <property type="protein sequence ID" value="SHF12651.1"/>
    <property type="molecule type" value="Genomic_DNA"/>
</dbReference>
<dbReference type="FunFam" id="2.40.30.20:FF:000003">
    <property type="entry name" value="Riboflavin synthase, alpha subunit"/>
    <property type="match status" value="1"/>
</dbReference>
<dbReference type="Gene3D" id="2.40.30.20">
    <property type="match status" value="2"/>
</dbReference>
<dbReference type="SUPFAM" id="SSF63380">
    <property type="entry name" value="Riboflavin synthase domain-like"/>
    <property type="match status" value="2"/>
</dbReference>
<dbReference type="NCBIfam" id="NF009566">
    <property type="entry name" value="PRK13020.1"/>
    <property type="match status" value="1"/>
</dbReference>
<protein>
    <recommendedName>
        <fullName evidence="6 10">Riboflavin synthase</fullName>
        <ecNumber evidence="5 10">2.5.1.9</ecNumber>
    </recommendedName>
</protein>
<dbReference type="PROSITE" id="PS51177">
    <property type="entry name" value="LUMAZINE_BIND"/>
    <property type="match status" value="2"/>
</dbReference>
<dbReference type="OrthoDB" id="9788537at2"/>
<feature type="repeat" description="Lumazine-binding" evidence="11">
    <location>
        <begin position="97"/>
        <end position="193"/>
    </location>
</feature>
<evidence type="ECO:0000256" key="9">
    <source>
        <dbReference type="ARBA" id="ARBA00022737"/>
    </source>
</evidence>
<dbReference type="InterPro" id="IPR017938">
    <property type="entry name" value="Riboflavin_synthase-like_b-brl"/>
</dbReference>
<dbReference type="InterPro" id="IPR026017">
    <property type="entry name" value="Lumazine-bd_dom"/>
</dbReference>
<dbReference type="FunFam" id="2.40.30.20:FF:000004">
    <property type="entry name" value="Riboflavin synthase, alpha subunit"/>
    <property type="match status" value="1"/>
</dbReference>
<comment type="subunit">
    <text evidence="4">Homotrimer.</text>
</comment>
<dbReference type="NCBIfam" id="NF006767">
    <property type="entry name" value="PRK09289.1"/>
    <property type="match status" value="1"/>
</dbReference>
<dbReference type="Proteomes" id="UP000184476">
    <property type="component" value="Unassembled WGS sequence"/>
</dbReference>
<dbReference type="PANTHER" id="PTHR21098">
    <property type="entry name" value="RIBOFLAVIN SYNTHASE ALPHA CHAIN"/>
    <property type="match status" value="1"/>
</dbReference>
<dbReference type="Pfam" id="PF00677">
    <property type="entry name" value="Lum_binding"/>
    <property type="match status" value="2"/>
</dbReference>
<dbReference type="STRING" id="112248.SAMN05444392_10820"/>
<dbReference type="AlphaFoldDB" id="A0A1M4Z3P1"/>
<keyword evidence="9" id="KW-0677">Repeat</keyword>
<evidence type="ECO:0000256" key="10">
    <source>
        <dbReference type="NCBIfam" id="TIGR00187"/>
    </source>
</evidence>
<comment type="catalytic activity">
    <reaction evidence="1">
        <text>2 6,7-dimethyl-8-(1-D-ribityl)lumazine + H(+) = 5-amino-6-(D-ribitylamino)uracil + riboflavin</text>
        <dbReference type="Rhea" id="RHEA:20772"/>
        <dbReference type="ChEBI" id="CHEBI:15378"/>
        <dbReference type="ChEBI" id="CHEBI:15934"/>
        <dbReference type="ChEBI" id="CHEBI:57986"/>
        <dbReference type="ChEBI" id="CHEBI:58201"/>
        <dbReference type="EC" id="2.5.1.9"/>
    </reaction>
</comment>
<dbReference type="InterPro" id="IPR001783">
    <property type="entry name" value="Lumazine-bd"/>
</dbReference>
<gene>
    <name evidence="13" type="ORF">SAMN05444392_10820</name>
</gene>
<comment type="function">
    <text evidence="2">Catalyzes the dismutation of two molecules of 6,7-dimethyl-8-ribityllumazine, resulting in the formation of riboflavin and 5-amino-6-(D-ribitylamino)uracil.</text>
</comment>
<evidence type="ECO:0000313" key="14">
    <source>
        <dbReference type="Proteomes" id="UP000184476"/>
    </source>
</evidence>
<accession>A0A1M4Z3P1</accession>
<evidence type="ECO:0000256" key="4">
    <source>
        <dbReference type="ARBA" id="ARBA00011233"/>
    </source>
</evidence>
<feature type="domain" description="Lumazine-binding" evidence="12">
    <location>
        <begin position="1"/>
        <end position="96"/>
    </location>
</feature>
<evidence type="ECO:0000256" key="1">
    <source>
        <dbReference type="ARBA" id="ARBA00000968"/>
    </source>
</evidence>
<dbReference type="PIRSF" id="PIRSF000498">
    <property type="entry name" value="Riboflavin_syn_A"/>
    <property type="match status" value="1"/>
</dbReference>
<keyword evidence="8" id="KW-0808">Transferase</keyword>
<feature type="repeat" description="Lumazine-binding" evidence="11">
    <location>
        <begin position="1"/>
        <end position="96"/>
    </location>
</feature>
<comment type="pathway">
    <text evidence="3">Cofactor biosynthesis; riboflavin biosynthesis; riboflavin from 2-hydroxy-3-oxobutyl phosphate and 5-amino-6-(D-ribitylamino)uracil: step 2/2.</text>
</comment>
<evidence type="ECO:0000256" key="8">
    <source>
        <dbReference type="ARBA" id="ARBA00022679"/>
    </source>
</evidence>
<evidence type="ECO:0000256" key="7">
    <source>
        <dbReference type="ARBA" id="ARBA00022619"/>
    </source>
</evidence>
<evidence type="ECO:0000256" key="5">
    <source>
        <dbReference type="ARBA" id="ARBA00012827"/>
    </source>
</evidence>
<dbReference type="RefSeq" id="WP_073155254.1">
    <property type="nucleotide sequence ID" value="NZ_FQVL01000008.1"/>
</dbReference>
<dbReference type="CDD" id="cd00402">
    <property type="entry name" value="Riboflavin_synthase_like"/>
    <property type="match status" value="1"/>
</dbReference>
<dbReference type="GO" id="GO:0004746">
    <property type="term" value="F:riboflavin synthase activity"/>
    <property type="evidence" value="ECO:0007669"/>
    <property type="project" value="UniProtKB-UniRule"/>
</dbReference>
<reference evidence="13 14" key="1">
    <citation type="submission" date="2016-11" db="EMBL/GenBank/DDBJ databases">
        <authorList>
            <person name="Jaros S."/>
            <person name="Januszkiewicz K."/>
            <person name="Wedrychowicz H."/>
        </authorList>
    </citation>
    <scope>NUCLEOTIDE SEQUENCE [LARGE SCALE GENOMIC DNA]</scope>
    <source>
        <strain evidence="13 14">DSM 44666</strain>
    </source>
</reference>